<reference evidence="4 5" key="1">
    <citation type="journal article" date="2018" name="Nat. Ecol. Evol.">
        <title>Genomic signatures of mitonuclear coevolution across populations of Tigriopus californicus.</title>
        <authorList>
            <person name="Barreto F.S."/>
            <person name="Watson E.T."/>
            <person name="Lima T.G."/>
            <person name="Willett C.S."/>
            <person name="Edmands S."/>
            <person name="Li W."/>
            <person name="Burton R.S."/>
        </authorList>
    </citation>
    <scope>NUCLEOTIDE SEQUENCE [LARGE SCALE GENOMIC DNA]</scope>
    <source>
        <strain evidence="4 5">San Diego</strain>
    </source>
</reference>
<keyword evidence="2" id="KW-0964">Secreted</keyword>
<dbReference type="EMBL" id="VCGU01000459">
    <property type="protein sequence ID" value="TRY61387.1"/>
    <property type="molecule type" value="Genomic_DNA"/>
</dbReference>
<comment type="subcellular location">
    <subcellularLocation>
        <location evidence="1">Secreted</location>
    </subcellularLocation>
</comment>
<evidence type="ECO:0000256" key="1">
    <source>
        <dbReference type="ARBA" id="ARBA00004613"/>
    </source>
</evidence>
<name>A0A553N7H3_TIGCA</name>
<evidence type="ECO:0000256" key="2">
    <source>
        <dbReference type="ARBA" id="ARBA00022525"/>
    </source>
</evidence>
<evidence type="ECO:0000259" key="3">
    <source>
        <dbReference type="SMART" id="SM01318"/>
    </source>
</evidence>
<protein>
    <recommendedName>
        <fullName evidence="3">Single domain-containing protein</fullName>
    </recommendedName>
</protein>
<feature type="domain" description="Single" evidence="3">
    <location>
        <begin position="2"/>
        <end position="85"/>
    </location>
</feature>
<comment type="caution">
    <text evidence="4">The sequence shown here is derived from an EMBL/GenBank/DDBJ whole genome shotgun (WGS) entry which is preliminary data.</text>
</comment>
<dbReference type="OMA" id="CVPADDN"/>
<evidence type="ECO:0000313" key="5">
    <source>
        <dbReference type="Proteomes" id="UP000318571"/>
    </source>
</evidence>
<sequence>MCFASTQCKVFAVDDSWSLAPFCGRASCRIVETKDKEGEDKKFLAEQVEDCGPLIDLEATTGCELLTVEDQAELEFPDCCPQYDCAEGTEIIYVNATTPATR</sequence>
<dbReference type="SMART" id="SM01318">
    <property type="entry name" value="SVWC"/>
    <property type="match status" value="1"/>
</dbReference>
<gene>
    <name evidence="4" type="ORF">TCAL_17164</name>
</gene>
<proteinExistence type="predicted"/>
<dbReference type="GO" id="GO:0005576">
    <property type="term" value="C:extracellular region"/>
    <property type="evidence" value="ECO:0007669"/>
    <property type="project" value="UniProtKB-SubCell"/>
</dbReference>
<dbReference type="AlphaFoldDB" id="A0A553N7H3"/>
<dbReference type="InterPro" id="IPR029277">
    <property type="entry name" value="SVWC_dom"/>
</dbReference>
<evidence type="ECO:0000313" key="4">
    <source>
        <dbReference type="EMBL" id="TRY61387.1"/>
    </source>
</evidence>
<accession>A0A553N7H3</accession>
<dbReference type="Pfam" id="PF15430">
    <property type="entry name" value="SVWC"/>
    <property type="match status" value="1"/>
</dbReference>
<keyword evidence="5" id="KW-1185">Reference proteome</keyword>
<dbReference type="Proteomes" id="UP000318571">
    <property type="component" value="Chromosome 8"/>
</dbReference>
<organism evidence="4 5">
    <name type="scientific">Tigriopus californicus</name>
    <name type="common">Marine copepod</name>
    <dbReference type="NCBI Taxonomy" id="6832"/>
    <lineage>
        <taxon>Eukaryota</taxon>
        <taxon>Metazoa</taxon>
        <taxon>Ecdysozoa</taxon>
        <taxon>Arthropoda</taxon>
        <taxon>Crustacea</taxon>
        <taxon>Multicrustacea</taxon>
        <taxon>Hexanauplia</taxon>
        <taxon>Copepoda</taxon>
        <taxon>Harpacticoida</taxon>
        <taxon>Harpacticidae</taxon>
        <taxon>Tigriopus</taxon>
    </lineage>
</organism>